<proteinExistence type="predicted"/>
<dbReference type="RefSeq" id="WP_007555824.1">
    <property type="nucleotide sequence ID" value="NZ_GL878519.1"/>
</dbReference>
<dbReference type="Pfam" id="PF04402">
    <property type="entry name" value="SIMPL"/>
    <property type="match status" value="1"/>
</dbReference>
<evidence type="ECO:0000256" key="1">
    <source>
        <dbReference type="SAM" id="SignalP"/>
    </source>
</evidence>
<name>F2BWF2_9FIRM</name>
<reference evidence="2 3" key="1">
    <citation type="submission" date="2011-02" db="EMBL/GenBank/DDBJ databases">
        <authorList>
            <person name="Muzny D."/>
            <person name="Qin X."/>
            <person name="Deng J."/>
            <person name="Jiang H."/>
            <person name="Liu Y."/>
            <person name="Qu J."/>
            <person name="Song X.-Z."/>
            <person name="Zhang L."/>
            <person name="Thornton R."/>
            <person name="Coyle M."/>
            <person name="Francisco L."/>
            <person name="Jackson L."/>
            <person name="Javaid M."/>
            <person name="Korchina V."/>
            <person name="Kovar C."/>
            <person name="Mata R."/>
            <person name="Mathew T."/>
            <person name="Ngo R."/>
            <person name="Nguyen L."/>
            <person name="Nguyen N."/>
            <person name="Okwuonu G."/>
            <person name="Ongeri F."/>
            <person name="Pham C."/>
            <person name="Simmons D."/>
            <person name="Wilczek-Boney K."/>
            <person name="Hale W."/>
            <person name="Jakkamsetti A."/>
            <person name="Pham P."/>
            <person name="Ruth R."/>
            <person name="San Lucas F."/>
            <person name="Warren J."/>
            <person name="Zhang J."/>
            <person name="Zhao Z."/>
            <person name="Zhou C."/>
            <person name="Zhu D."/>
            <person name="Lee S."/>
            <person name="Bess C."/>
            <person name="Blankenburg K."/>
            <person name="Forbes L."/>
            <person name="Fu Q."/>
            <person name="Gubbala S."/>
            <person name="Hirani K."/>
            <person name="Jayaseelan J.C."/>
            <person name="Lara F."/>
            <person name="Munidasa M."/>
            <person name="Palculict T."/>
            <person name="Patil S."/>
            <person name="Pu L.-L."/>
            <person name="Saada N."/>
            <person name="Tang L."/>
            <person name="Weissenberger G."/>
            <person name="Zhu Y."/>
            <person name="Hemphill L."/>
            <person name="Shang Y."/>
            <person name="Youmans B."/>
            <person name="Ayvaz T."/>
            <person name="Ross M."/>
            <person name="Santibanez J."/>
            <person name="Aqrawi P."/>
            <person name="Gross S."/>
            <person name="Joshi V."/>
            <person name="Fowler G."/>
            <person name="Nazareth L."/>
            <person name="Reid J."/>
            <person name="Worley K."/>
            <person name="Petrosino J."/>
            <person name="Highlander S."/>
            <person name="Gibbs R."/>
        </authorList>
    </citation>
    <scope>NUCLEOTIDE SEQUENCE [LARGE SCALE GENOMIC DNA]</scope>
    <source>
        <strain evidence="2 3">DSM 19965</strain>
    </source>
</reference>
<dbReference type="InterPro" id="IPR052022">
    <property type="entry name" value="26kDa_periplasmic_antigen"/>
</dbReference>
<organism evidence="2 3">
    <name type="scientific">Dialister micraerophilus DSM 19965</name>
    <dbReference type="NCBI Taxonomy" id="888062"/>
    <lineage>
        <taxon>Bacteria</taxon>
        <taxon>Bacillati</taxon>
        <taxon>Bacillota</taxon>
        <taxon>Negativicutes</taxon>
        <taxon>Veillonellales</taxon>
        <taxon>Veillonellaceae</taxon>
        <taxon>Dialister</taxon>
    </lineage>
</organism>
<feature type="chain" id="PRO_5003279755" evidence="1">
    <location>
        <begin position="24"/>
        <end position="231"/>
    </location>
</feature>
<dbReference type="GO" id="GO:0006974">
    <property type="term" value="P:DNA damage response"/>
    <property type="evidence" value="ECO:0007669"/>
    <property type="project" value="TreeGrafter"/>
</dbReference>
<dbReference type="Gene3D" id="3.30.110.170">
    <property type="entry name" value="Protein of unknown function (DUF541), domain 1"/>
    <property type="match status" value="1"/>
</dbReference>
<dbReference type="AlphaFoldDB" id="F2BWF2"/>
<dbReference type="HOGENOM" id="CLU_080344_1_0_9"/>
<feature type="signal peptide" evidence="1">
    <location>
        <begin position="1"/>
        <end position="23"/>
    </location>
</feature>
<dbReference type="EMBL" id="AFBB01000009">
    <property type="protein sequence ID" value="EGF14819.1"/>
    <property type="molecule type" value="Genomic_DNA"/>
</dbReference>
<dbReference type="STRING" id="888062.HMPREF9083_0519"/>
<dbReference type="PANTHER" id="PTHR34387">
    <property type="entry name" value="SLR1258 PROTEIN"/>
    <property type="match status" value="1"/>
</dbReference>
<comment type="caution">
    <text evidence="2">The sequence shown here is derived from an EMBL/GenBank/DDBJ whole genome shotgun (WGS) entry which is preliminary data.</text>
</comment>
<dbReference type="Proteomes" id="UP000003503">
    <property type="component" value="Unassembled WGS sequence"/>
</dbReference>
<protein>
    <submittedName>
        <fullName evidence="2">Uncharacterized protein</fullName>
    </submittedName>
</protein>
<evidence type="ECO:0000313" key="3">
    <source>
        <dbReference type="Proteomes" id="UP000003503"/>
    </source>
</evidence>
<dbReference type="Gene3D" id="3.30.70.2970">
    <property type="entry name" value="Protein of unknown function (DUF541), domain 2"/>
    <property type="match status" value="1"/>
</dbReference>
<dbReference type="eggNOG" id="COG2968">
    <property type="taxonomic scope" value="Bacteria"/>
</dbReference>
<dbReference type="InterPro" id="IPR007497">
    <property type="entry name" value="SIMPL/DUF541"/>
</dbReference>
<keyword evidence="3" id="KW-1185">Reference proteome</keyword>
<accession>F2BWF2</accession>
<gene>
    <name evidence="2" type="ORF">HMPREF9083_0519</name>
</gene>
<keyword evidence="1" id="KW-0732">Signal</keyword>
<evidence type="ECO:0000313" key="2">
    <source>
        <dbReference type="EMBL" id="EGF14819.1"/>
    </source>
</evidence>
<sequence length="231" mass="25159">MKKALSILLALGLIAGTYITAHAQDDRRSITVTGTSEISVPSDLAIMRVSVTTQSKSADEAVKENAIKMNAVKAALQKEGFLKESLKTDNYRLYKTNKYDEKDKDEMETYEVVHTIKVKTEDLQKTGMIIDAATNAGATDIDSLSFTLKDSKKYQSQALANAILDAKSKAETIAKTLHKKIINIISVSEGSVDINPYNFRSKMLAADMGSTSIESGETHVSGEITVVFEIG</sequence>
<dbReference type="PANTHER" id="PTHR34387:SF2">
    <property type="entry name" value="SLR1258 PROTEIN"/>
    <property type="match status" value="1"/>
</dbReference>